<proteinExistence type="predicted"/>
<dbReference type="EMBL" id="LR797817">
    <property type="protein sequence ID" value="CAB4241028.1"/>
    <property type="molecule type" value="Genomic_DNA"/>
</dbReference>
<accession>A0A6J5TBZ0</accession>
<organism evidence="1">
    <name type="scientific">uncultured Caudovirales phage</name>
    <dbReference type="NCBI Taxonomy" id="2100421"/>
    <lineage>
        <taxon>Viruses</taxon>
        <taxon>Duplodnaviria</taxon>
        <taxon>Heunggongvirae</taxon>
        <taxon>Uroviricota</taxon>
        <taxon>Caudoviricetes</taxon>
        <taxon>Peduoviridae</taxon>
        <taxon>Maltschvirus</taxon>
        <taxon>Maltschvirus maltsch</taxon>
    </lineage>
</organism>
<reference evidence="1" key="1">
    <citation type="submission" date="2020-05" db="EMBL/GenBank/DDBJ databases">
        <authorList>
            <person name="Chiriac C."/>
            <person name="Salcher M."/>
            <person name="Ghai R."/>
            <person name="Kavagutti S V."/>
        </authorList>
    </citation>
    <scope>NUCLEOTIDE SEQUENCE</scope>
</reference>
<protein>
    <submittedName>
        <fullName evidence="1">Uncharacterized protein</fullName>
    </submittedName>
</protein>
<gene>
    <name evidence="1" type="ORF">UFOVP24_39</name>
</gene>
<evidence type="ECO:0000313" key="1">
    <source>
        <dbReference type="EMBL" id="CAB4241028.1"/>
    </source>
</evidence>
<name>A0A6J5TBZ0_9CAUD</name>
<sequence length="487" mass="52474">MADINPITPVAAGIQPPQQMSLGDMMNMARGVQAYQQAGQVNPLLLQQQQQSTRIGEIGLSVEEQKNIERKNMQTFFADPANFQTDGRIDINKINAQVPKLAPLTGPDYVKNLSDLSTAQTAAEKASMGLTQDNRNLIASTLGVAGRAGVTDPQMAISELKMLVDQNPNNKHIKSLVEDAYVPIFSKMQQGPQVTDALIKASQAILTPAQIQERFAQQPGTLNTGEQIFQTVTTPGVGNIAPRIQLGAQPLADVGIPPTQEVIDPVTGQKRLIGPASQRTNQPIVTNLGPAQTSLLGAGGLNIADDLTKTVADAKEAPQRIAIFQNIKKLAPDAFTGPTAERRQMVASFAQMLGMDVGKLETASTDELMKNTSLLQLAGGNTDAARALAQFANPNNKMTKEGIARVSDQLIGMDNMKVARANYLTPVQNDAAQYSQRKQDFDAISDPRLFQEMSREDVIKLRKAMSPAEQAKMSAIVQKARSMGVLK</sequence>